<evidence type="ECO:0000256" key="3">
    <source>
        <dbReference type="SAM" id="SignalP"/>
    </source>
</evidence>
<keyword evidence="5" id="KW-1185">Reference proteome</keyword>
<accession>A0A368LIA3</accession>
<dbReference type="Pfam" id="PF04076">
    <property type="entry name" value="BOF"/>
    <property type="match status" value="1"/>
</dbReference>
<dbReference type="Gene3D" id="2.40.50.200">
    <property type="entry name" value="Bacterial OB-fold"/>
    <property type="match status" value="1"/>
</dbReference>
<feature type="compositionally biased region" description="Polar residues" evidence="2">
    <location>
        <begin position="31"/>
        <end position="42"/>
    </location>
</feature>
<dbReference type="PANTHER" id="PTHR36571:SF1">
    <property type="entry name" value="PROTEIN YGIW"/>
    <property type="match status" value="1"/>
</dbReference>
<sequence length="140" mass="15396">MGLNMKKILLLCLVGVFSASTFADNHLGHSTAQQISPTNTENARGGFQGPSKSKRIMRDVISALNASDDTKIQLTGRLTMSVGDEEYIFEDPTGDITVEIDDDIWLGRTITPETNIVIRGEVEKDWNNISIDVDSLDVLK</sequence>
<proteinExistence type="predicted"/>
<dbReference type="EMBL" id="QPGL01000002">
    <property type="protein sequence ID" value="RCS70401.1"/>
    <property type="molecule type" value="Genomic_DNA"/>
</dbReference>
<feature type="region of interest" description="Disordered" evidence="2">
    <location>
        <begin position="31"/>
        <end position="52"/>
    </location>
</feature>
<evidence type="ECO:0000313" key="5">
    <source>
        <dbReference type="Proteomes" id="UP000252479"/>
    </source>
</evidence>
<evidence type="ECO:0000256" key="1">
    <source>
        <dbReference type="ARBA" id="ARBA00022729"/>
    </source>
</evidence>
<feature type="signal peptide" evidence="3">
    <location>
        <begin position="1"/>
        <end position="23"/>
    </location>
</feature>
<dbReference type="AlphaFoldDB" id="A0A368LIA3"/>
<dbReference type="InterPro" id="IPR036700">
    <property type="entry name" value="BOBF_sf"/>
</dbReference>
<name>A0A368LIA3_9VIBR</name>
<comment type="caution">
    <text evidence="4">The sequence shown here is derived from an EMBL/GenBank/DDBJ whole genome shotgun (WGS) entry which is preliminary data.</text>
</comment>
<keyword evidence="1 3" id="KW-0732">Signal</keyword>
<organism evidence="4 5">
    <name type="scientific">Vibrio casei</name>
    <dbReference type="NCBI Taxonomy" id="673372"/>
    <lineage>
        <taxon>Bacteria</taxon>
        <taxon>Pseudomonadati</taxon>
        <taxon>Pseudomonadota</taxon>
        <taxon>Gammaproteobacteria</taxon>
        <taxon>Vibrionales</taxon>
        <taxon>Vibrionaceae</taxon>
        <taxon>Vibrio</taxon>
    </lineage>
</organism>
<reference evidence="4 5" key="1">
    <citation type="journal article" date="2017" name="Elife">
        <title>Extensive horizontal gene transfer in cheese-associated bacteria.</title>
        <authorList>
            <person name="Bonham K.S."/>
            <person name="Wolfe B.E."/>
            <person name="Dutton R.J."/>
        </authorList>
    </citation>
    <scope>NUCLEOTIDE SEQUENCE [LARGE SCALE GENOMIC DNA]</scope>
    <source>
        <strain evidence="4 5">JB196</strain>
    </source>
</reference>
<gene>
    <name evidence="4" type="ORF">CIK83_13270</name>
</gene>
<dbReference type="SUPFAM" id="SSF101756">
    <property type="entry name" value="Hypothetical protein YgiW"/>
    <property type="match status" value="1"/>
</dbReference>
<dbReference type="Proteomes" id="UP000252479">
    <property type="component" value="Unassembled WGS sequence"/>
</dbReference>
<dbReference type="InterPro" id="IPR005220">
    <property type="entry name" value="CarO-like"/>
</dbReference>
<evidence type="ECO:0000256" key="2">
    <source>
        <dbReference type="SAM" id="MobiDB-lite"/>
    </source>
</evidence>
<dbReference type="PANTHER" id="PTHR36571">
    <property type="entry name" value="PROTEIN YGIW"/>
    <property type="match status" value="1"/>
</dbReference>
<protein>
    <submittedName>
        <fullName evidence="4">Uncharacterized protein</fullName>
    </submittedName>
</protein>
<feature type="chain" id="PRO_5017066568" evidence="3">
    <location>
        <begin position="24"/>
        <end position="140"/>
    </location>
</feature>
<evidence type="ECO:0000313" key="4">
    <source>
        <dbReference type="EMBL" id="RCS70401.1"/>
    </source>
</evidence>
<dbReference type="NCBIfam" id="NF033674">
    <property type="entry name" value="stress_OB_fold"/>
    <property type="match status" value="1"/>
</dbReference>
<dbReference type="OrthoDB" id="598245at2"/>